<dbReference type="Proteomes" id="UP001164748">
    <property type="component" value="Chromosome"/>
</dbReference>
<organism evidence="2 3">
    <name type="scientific">Salinivibrio kushneri</name>
    <dbReference type="NCBI Taxonomy" id="1908198"/>
    <lineage>
        <taxon>Bacteria</taxon>
        <taxon>Pseudomonadati</taxon>
        <taxon>Pseudomonadota</taxon>
        <taxon>Gammaproteobacteria</taxon>
        <taxon>Vibrionales</taxon>
        <taxon>Vibrionaceae</taxon>
        <taxon>Salinivibrio</taxon>
    </lineage>
</organism>
<evidence type="ECO:0000256" key="1">
    <source>
        <dbReference type="SAM" id="SignalP"/>
    </source>
</evidence>
<proteinExistence type="predicted"/>
<protein>
    <submittedName>
        <fullName evidence="2">Uncharacterized protein</fullName>
    </submittedName>
</protein>
<dbReference type="AlphaFoldDB" id="A0AA47LSX5"/>
<keyword evidence="1" id="KW-0732">Signal</keyword>
<feature type="signal peptide" evidence="1">
    <location>
        <begin position="1"/>
        <end position="19"/>
    </location>
</feature>
<feature type="chain" id="PRO_5041215311" evidence="1">
    <location>
        <begin position="20"/>
        <end position="173"/>
    </location>
</feature>
<evidence type="ECO:0000313" key="3">
    <source>
        <dbReference type="Proteomes" id="UP001164748"/>
    </source>
</evidence>
<name>A0AA47LSX5_9GAMM</name>
<dbReference type="RefSeq" id="WP_269579855.1">
    <property type="nucleotide sequence ID" value="NZ_CP114588.1"/>
</dbReference>
<gene>
    <name evidence="2" type="ORF">N8M53_06035</name>
</gene>
<dbReference type="EMBL" id="CP114588">
    <property type="protein sequence ID" value="WBA09752.1"/>
    <property type="molecule type" value="Genomic_DNA"/>
</dbReference>
<evidence type="ECO:0000313" key="2">
    <source>
        <dbReference type="EMBL" id="WBA09752.1"/>
    </source>
</evidence>
<accession>A0AA47LSX5</accession>
<reference evidence="2" key="1">
    <citation type="submission" date="2022-09" db="EMBL/GenBank/DDBJ databases">
        <authorList>
            <person name="Li Z.-J."/>
        </authorList>
    </citation>
    <scope>NUCLEOTIDE SEQUENCE</scope>
    <source>
        <strain evidence="2">TGB11</strain>
    </source>
</reference>
<sequence>MKRYALALVAALLPIMSNAAAIKNADCYSAKYHDYVDASINWYQALVDMTVKKDASLDEVAQWFLQGRKNHFNLNAQAFDYYLENDSAKLNLEAPVESWLKLGQEDVKTLAQSSLPPSSLAEKVFNFRQGEAMDGNYALRSALADLLSHPKEIDKALNQYNDQMNSINQRQCQ</sequence>